<dbReference type="EMBL" id="FNYV01000005">
    <property type="protein sequence ID" value="SEJ51338.1"/>
    <property type="molecule type" value="Genomic_DNA"/>
</dbReference>
<accession>A0A1H6ZDC5</accession>
<dbReference type="AlphaFoldDB" id="A0A1H6ZDC5"/>
<keyword evidence="2" id="KW-1185">Reference proteome</keyword>
<proteinExistence type="predicted"/>
<name>A0A1H6ZDC5_9ACTN</name>
<organism evidence="1 2">
    <name type="scientific">Micromonospora phaseoli</name>
    <dbReference type="NCBI Taxonomy" id="1144548"/>
    <lineage>
        <taxon>Bacteria</taxon>
        <taxon>Bacillati</taxon>
        <taxon>Actinomycetota</taxon>
        <taxon>Actinomycetes</taxon>
        <taxon>Micromonosporales</taxon>
        <taxon>Micromonosporaceae</taxon>
        <taxon>Micromonospora</taxon>
    </lineage>
</organism>
<evidence type="ECO:0000313" key="1">
    <source>
        <dbReference type="EMBL" id="SEJ51338.1"/>
    </source>
</evidence>
<sequence length="219" mass="23277">MLPQVAAEASCDVPGRFSFVLIRQWAADTRIEAGRATSTVVVFEQRHWRADNGSGRAISLRHPPGLQPTIDEIYPPGTHDGAIGPIAVDSAGLRAQITSISPPFLGPPAVLDAIAGLTSWLTPDRAGRTAILTLLSHTNGLTYHPAVCDRAGRTGAGVSATGDDGTTRGLLILHPSTGEVLAYERAHFTPSRRGHTRTGDVEDYLLFSVHTRTSTTNTP</sequence>
<dbReference type="Proteomes" id="UP000198707">
    <property type="component" value="Unassembled WGS sequence"/>
</dbReference>
<dbReference type="RefSeq" id="WP_092380474.1">
    <property type="nucleotide sequence ID" value="NZ_BOPI01000039.1"/>
</dbReference>
<reference evidence="2" key="1">
    <citation type="submission" date="2016-10" db="EMBL/GenBank/DDBJ databases">
        <authorList>
            <person name="Varghese N."/>
            <person name="Submissions S."/>
        </authorList>
    </citation>
    <scope>NUCLEOTIDE SEQUENCE [LARGE SCALE GENOMIC DNA]</scope>
    <source>
        <strain evidence="2">CGMCC 4.7038</strain>
    </source>
</reference>
<evidence type="ECO:0000313" key="2">
    <source>
        <dbReference type="Proteomes" id="UP000198707"/>
    </source>
</evidence>
<gene>
    <name evidence="1" type="ORF">SAMN05443287_10530</name>
</gene>
<protein>
    <submittedName>
        <fullName evidence="1">Uncharacterized protein</fullName>
    </submittedName>
</protein>
<dbReference type="OrthoDB" id="3386982at2"/>